<dbReference type="OrthoDB" id="5567786at2759"/>
<name>A0A9W8HMT4_9FUNG</name>
<feature type="chain" id="PRO_5040839918" evidence="1">
    <location>
        <begin position="18"/>
        <end position="197"/>
    </location>
</feature>
<reference evidence="2" key="1">
    <citation type="submission" date="2022-07" db="EMBL/GenBank/DDBJ databases">
        <title>Phylogenomic reconstructions and comparative analyses of Kickxellomycotina fungi.</title>
        <authorList>
            <person name="Reynolds N.K."/>
            <person name="Stajich J.E."/>
            <person name="Barry K."/>
            <person name="Grigoriev I.V."/>
            <person name="Crous P."/>
            <person name="Smith M.E."/>
        </authorList>
    </citation>
    <scope>NUCLEOTIDE SEQUENCE</scope>
    <source>
        <strain evidence="2">NBRC 105414</strain>
    </source>
</reference>
<proteinExistence type="predicted"/>
<keyword evidence="3" id="KW-1185">Reference proteome</keyword>
<evidence type="ECO:0000313" key="3">
    <source>
        <dbReference type="Proteomes" id="UP001140217"/>
    </source>
</evidence>
<accession>A0A9W8HMT4</accession>
<protein>
    <submittedName>
        <fullName evidence="2">Uncharacterized protein</fullName>
    </submittedName>
</protein>
<sequence>MKFLAALVAAAATVVVAQEVGSSGGPVIAEGPSAVSNANINNGEQFQNSVVSAGDKGGNVFHGLEGNTFTDSISNVGLSDNNIVNPGSTSVSGNSGPTANGASNFIGDFFGGAEHGGRAPYGKRDAVFNNNNNNYGWAHPAVVPAAYAPAVYTVPVYAHPAHYYGPAAFAPHYYGPAPVAGHVNHNVQSAAIVQNQY</sequence>
<dbReference type="EMBL" id="JANBUL010000015">
    <property type="protein sequence ID" value="KAJ2785131.1"/>
    <property type="molecule type" value="Genomic_DNA"/>
</dbReference>
<evidence type="ECO:0000256" key="1">
    <source>
        <dbReference type="SAM" id="SignalP"/>
    </source>
</evidence>
<evidence type="ECO:0000313" key="2">
    <source>
        <dbReference type="EMBL" id="KAJ2785131.1"/>
    </source>
</evidence>
<keyword evidence="1" id="KW-0732">Signal</keyword>
<dbReference type="AlphaFoldDB" id="A0A9W8HMT4"/>
<organism evidence="2 3">
    <name type="scientific">Coemansia javaensis</name>
    <dbReference type="NCBI Taxonomy" id="2761396"/>
    <lineage>
        <taxon>Eukaryota</taxon>
        <taxon>Fungi</taxon>
        <taxon>Fungi incertae sedis</taxon>
        <taxon>Zoopagomycota</taxon>
        <taxon>Kickxellomycotina</taxon>
        <taxon>Kickxellomycetes</taxon>
        <taxon>Kickxellales</taxon>
        <taxon>Kickxellaceae</taxon>
        <taxon>Coemansia</taxon>
    </lineage>
</organism>
<dbReference type="Proteomes" id="UP001140217">
    <property type="component" value="Unassembled WGS sequence"/>
</dbReference>
<feature type="signal peptide" evidence="1">
    <location>
        <begin position="1"/>
        <end position="17"/>
    </location>
</feature>
<gene>
    <name evidence="2" type="ORF">H4R18_000719</name>
</gene>
<comment type="caution">
    <text evidence="2">The sequence shown here is derived from an EMBL/GenBank/DDBJ whole genome shotgun (WGS) entry which is preliminary data.</text>
</comment>